<dbReference type="Gene3D" id="3.40.30.10">
    <property type="entry name" value="Glutaredoxin"/>
    <property type="match status" value="1"/>
</dbReference>
<dbReference type="GO" id="GO:0045454">
    <property type="term" value="P:cell redox homeostasis"/>
    <property type="evidence" value="ECO:0007669"/>
    <property type="project" value="TreeGrafter"/>
</dbReference>
<dbReference type="GO" id="GO:0015035">
    <property type="term" value="F:protein-disulfide reductase activity"/>
    <property type="evidence" value="ECO:0007669"/>
    <property type="project" value="UniProtKB-UniRule"/>
</dbReference>
<feature type="site" description="Deprotonates C-terminal active site Cys" evidence="9">
    <location>
        <position position="28"/>
    </location>
</feature>
<evidence type="ECO:0000313" key="12">
    <source>
        <dbReference type="EMBL" id="KNY27000.1"/>
    </source>
</evidence>
<dbReference type="PROSITE" id="PS00194">
    <property type="entry name" value="THIOREDOXIN_1"/>
    <property type="match status" value="1"/>
</dbReference>
<feature type="domain" description="Thioredoxin" evidence="11">
    <location>
        <begin position="1"/>
        <end position="109"/>
    </location>
</feature>
<protein>
    <recommendedName>
        <fullName evidence="2 7">Thioredoxin</fullName>
    </recommendedName>
</protein>
<evidence type="ECO:0000256" key="6">
    <source>
        <dbReference type="ARBA" id="ARBA00023284"/>
    </source>
</evidence>
<evidence type="ECO:0000256" key="5">
    <source>
        <dbReference type="ARBA" id="ARBA00023157"/>
    </source>
</evidence>
<dbReference type="RefSeq" id="WP_036947375.1">
    <property type="nucleotide sequence ID" value="NZ_KN050765.1"/>
</dbReference>
<dbReference type="PRINTS" id="PR00421">
    <property type="entry name" value="THIOREDOXIN"/>
</dbReference>
<dbReference type="InterPro" id="IPR013766">
    <property type="entry name" value="Thioredoxin_domain"/>
</dbReference>
<evidence type="ECO:0000313" key="13">
    <source>
        <dbReference type="Proteomes" id="UP000036923"/>
    </source>
</evidence>
<keyword evidence="6 10" id="KW-0676">Redox-active center</keyword>
<dbReference type="NCBIfam" id="TIGR01068">
    <property type="entry name" value="thioredoxin"/>
    <property type="match status" value="1"/>
</dbReference>
<dbReference type="EMBL" id="LGTC01000001">
    <property type="protein sequence ID" value="KNY27000.1"/>
    <property type="molecule type" value="Genomic_DNA"/>
</dbReference>
<evidence type="ECO:0000256" key="9">
    <source>
        <dbReference type="PIRSR" id="PIRSR000077-1"/>
    </source>
</evidence>
<dbReference type="GO" id="GO:0005829">
    <property type="term" value="C:cytosol"/>
    <property type="evidence" value="ECO:0007669"/>
    <property type="project" value="TreeGrafter"/>
</dbReference>
<evidence type="ECO:0000256" key="4">
    <source>
        <dbReference type="ARBA" id="ARBA00022982"/>
    </source>
</evidence>
<keyword evidence="3" id="KW-0813">Transport</keyword>
<feature type="active site" description="Nucleophile" evidence="9">
    <location>
        <position position="37"/>
    </location>
</feature>
<feature type="site" description="Contributes to redox potential value" evidence="9">
    <location>
        <position position="36"/>
    </location>
</feature>
<evidence type="ECO:0000256" key="3">
    <source>
        <dbReference type="ARBA" id="ARBA00022448"/>
    </source>
</evidence>
<dbReference type="PIRSF" id="PIRSF000077">
    <property type="entry name" value="Thioredoxin"/>
    <property type="match status" value="1"/>
</dbReference>
<dbReference type="PATRIC" id="fig|398512.5.peg.2361"/>
<feature type="active site" description="Nucleophile" evidence="9">
    <location>
        <position position="34"/>
    </location>
</feature>
<sequence>MASEKVLIITKDNFENEVIKSDKPVLVDFWASWCGPCMTIGPIIDSLADEYEGKVKVCKVNVDNEGELTRKYRVMSIPTILVFKNGEVADKVVGSRSKSEFQDVIEKNI</sequence>
<keyword evidence="13" id="KW-1185">Reference proteome</keyword>
<dbReference type="STRING" id="398512.Bccel_2265"/>
<evidence type="ECO:0000256" key="1">
    <source>
        <dbReference type="ARBA" id="ARBA00008987"/>
    </source>
</evidence>
<dbReference type="PANTHER" id="PTHR45663:SF11">
    <property type="entry name" value="GEO12009P1"/>
    <property type="match status" value="1"/>
</dbReference>
<dbReference type="FunFam" id="3.40.30.10:FF:000001">
    <property type="entry name" value="Thioredoxin"/>
    <property type="match status" value="1"/>
</dbReference>
<comment type="similarity">
    <text evidence="1 8">Belongs to the thioredoxin family.</text>
</comment>
<dbReference type="Pfam" id="PF00085">
    <property type="entry name" value="Thioredoxin"/>
    <property type="match status" value="1"/>
</dbReference>
<comment type="caution">
    <text evidence="12">The sequence shown here is derived from an EMBL/GenBank/DDBJ whole genome shotgun (WGS) entry which is preliminary data.</text>
</comment>
<dbReference type="eggNOG" id="COG3118">
    <property type="taxonomic scope" value="Bacteria"/>
</dbReference>
<evidence type="ECO:0000256" key="8">
    <source>
        <dbReference type="PIRNR" id="PIRNR000077"/>
    </source>
</evidence>
<dbReference type="OrthoDB" id="9790390at2"/>
<evidence type="ECO:0000256" key="2">
    <source>
        <dbReference type="ARBA" id="ARBA00020570"/>
    </source>
</evidence>
<dbReference type="InterPro" id="IPR036249">
    <property type="entry name" value="Thioredoxin-like_sf"/>
</dbReference>
<dbReference type="InterPro" id="IPR017937">
    <property type="entry name" value="Thioredoxin_CS"/>
</dbReference>
<dbReference type="SUPFAM" id="SSF52833">
    <property type="entry name" value="Thioredoxin-like"/>
    <property type="match status" value="1"/>
</dbReference>
<name>A0A0L6JML0_9FIRM</name>
<dbReference type="AlphaFoldDB" id="A0A0L6JML0"/>
<evidence type="ECO:0000256" key="10">
    <source>
        <dbReference type="PIRSR" id="PIRSR000077-4"/>
    </source>
</evidence>
<gene>
    <name evidence="12" type="ORF">Bccel_2265</name>
</gene>
<dbReference type="CDD" id="cd02947">
    <property type="entry name" value="TRX_family"/>
    <property type="match status" value="1"/>
</dbReference>
<dbReference type="PANTHER" id="PTHR45663">
    <property type="entry name" value="GEO12009P1"/>
    <property type="match status" value="1"/>
</dbReference>
<organism evidence="12 13">
    <name type="scientific">Pseudobacteroides cellulosolvens ATCC 35603 = DSM 2933</name>
    <dbReference type="NCBI Taxonomy" id="398512"/>
    <lineage>
        <taxon>Bacteria</taxon>
        <taxon>Bacillati</taxon>
        <taxon>Bacillota</taxon>
        <taxon>Clostridia</taxon>
        <taxon>Eubacteriales</taxon>
        <taxon>Oscillospiraceae</taxon>
        <taxon>Pseudobacteroides</taxon>
    </lineage>
</organism>
<reference evidence="13" key="1">
    <citation type="submission" date="2015-07" db="EMBL/GenBank/DDBJ databases">
        <title>Near-Complete Genome Sequence of the Cellulolytic Bacterium Bacteroides (Pseudobacteroides) cellulosolvens ATCC 35603.</title>
        <authorList>
            <person name="Dassa B."/>
            <person name="Utturkar S.M."/>
            <person name="Klingeman D.M."/>
            <person name="Hurt R.A."/>
            <person name="Keller M."/>
            <person name="Xu J."/>
            <person name="Reddy Y.H.K."/>
            <person name="Borovok I."/>
            <person name="Grinberg I.R."/>
            <person name="Lamed R."/>
            <person name="Zhivin O."/>
            <person name="Bayer E.A."/>
            <person name="Brown S.D."/>
        </authorList>
    </citation>
    <scope>NUCLEOTIDE SEQUENCE [LARGE SCALE GENOMIC DNA]</scope>
    <source>
        <strain evidence="13">DSM 2933</strain>
    </source>
</reference>
<dbReference type="InterPro" id="IPR005746">
    <property type="entry name" value="Thioredoxin"/>
</dbReference>
<accession>A0A0L6JML0</accession>
<proteinExistence type="inferred from homology"/>
<keyword evidence="5 10" id="KW-1015">Disulfide bond</keyword>
<dbReference type="PROSITE" id="PS51352">
    <property type="entry name" value="THIOREDOXIN_2"/>
    <property type="match status" value="1"/>
</dbReference>
<feature type="disulfide bond" description="Redox-active" evidence="10">
    <location>
        <begin position="34"/>
        <end position="37"/>
    </location>
</feature>
<evidence type="ECO:0000256" key="7">
    <source>
        <dbReference type="NCBIfam" id="TIGR01068"/>
    </source>
</evidence>
<feature type="site" description="Contributes to redox potential value" evidence="9">
    <location>
        <position position="35"/>
    </location>
</feature>
<keyword evidence="4" id="KW-0249">Electron transport</keyword>
<dbReference type="Proteomes" id="UP000036923">
    <property type="component" value="Unassembled WGS sequence"/>
</dbReference>
<evidence type="ECO:0000259" key="11">
    <source>
        <dbReference type="PROSITE" id="PS51352"/>
    </source>
</evidence>